<name>A0A9E6RFL4_9HYPH</name>
<dbReference type="RefSeq" id="WP_261403593.1">
    <property type="nucleotide sequence ID" value="NZ_CP081869.1"/>
</dbReference>
<dbReference type="KEGG" id="cmet:K6K41_01100"/>
<accession>A0A9E6RFL4</accession>
<gene>
    <name evidence="2" type="ORF">K6K41_01100</name>
</gene>
<dbReference type="Proteomes" id="UP000825701">
    <property type="component" value="Chromosome"/>
</dbReference>
<proteinExistence type="predicted"/>
<reference evidence="2" key="1">
    <citation type="submission" date="2021-08" db="EMBL/GenBank/DDBJ databases">
        <authorList>
            <person name="Zhang H."/>
            <person name="Xu M."/>
            <person name="Yu Z."/>
            <person name="Yang L."/>
            <person name="Cai Y."/>
        </authorList>
    </citation>
    <scope>NUCLEOTIDE SEQUENCE</scope>
    <source>
        <strain evidence="2">CHL1</strain>
    </source>
</reference>
<evidence type="ECO:0000256" key="1">
    <source>
        <dbReference type="SAM" id="MobiDB-lite"/>
    </source>
</evidence>
<dbReference type="AlphaFoldDB" id="A0A9E6RFL4"/>
<evidence type="ECO:0000313" key="3">
    <source>
        <dbReference type="Proteomes" id="UP000825701"/>
    </source>
</evidence>
<organism evidence="2 3">
    <name type="scientific">Chenggangzhangella methanolivorans</name>
    <dbReference type="NCBI Taxonomy" id="1437009"/>
    <lineage>
        <taxon>Bacteria</taxon>
        <taxon>Pseudomonadati</taxon>
        <taxon>Pseudomonadota</taxon>
        <taxon>Alphaproteobacteria</taxon>
        <taxon>Hyphomicrobiales</taxon>
        <taxon>Methylopilaceae</taxon>
        <taxon>Chenggangzhangella</taxon>
    </lineage>
</organism>
<keyword evidence="3" id="KW-1185">Reference proteome</keyword>
<dbReference type="EMBL" id="CP081869">
    <property type="protein sequence ID" value="QZO00396.1"/>
    <property type="molecule type" value="Genomic_DNA"/>
</dbReference>
<evidence type="ECO:0000313" key="2">
    <source>
        <dbReference type="EMBL" id="QZO00396.1"/>
    </source>
</evidence>
<feature type="region of interest" description="Disordered" evidence="1">
    <location>
        <begin position="72"/>
        <end position="94"/>
    </location>
</feature>
<sequence>MFAAAVFAGAQSSSVSAQQAKVTADGFFRIGPVIDYAFNPIQSAALSDGVTVATASYAPSLDYNKIRVSSRRTGKRWRRMTSASRASSRSSRSRSSRLKNDLGIVYESHSFSAEDSVGGFYFVRVSQTGGVSVQKRVASVEKTDDGDNSLQIHASRLKNGELALAYERRETVKIGRLMGRNYNIFTMIIDGAGGVVSPSRLVTPIEDKKVLKFSDGARYSDTYMFGGMYYSPESAIVTLSDGNYAIVYTDELRKSGAFRVFSQAGRQ</sequence>
<protein>
    <submittedName>
        <fullName evidence="2">Uncharacterized protein</fullName>
    </submittedName>
</protein>